<dbReference type="PANTHER" id="PTHR37176">
    <property type="entry name" value="F10K1.23"/>
    <property type="match status" value="1"/>
</dbReference>
<dbReference type="OMA" id="RNCAMAS"/>
<sequence>MSDRSSPDFSRFYDLIRAGRFDYDALQVLESAMASNDVKSLCLSRSCLKSVLRAESASAIRHFRHESLEKQLSILEFFVRAFSLAGDVESCLVMRYEALVLRELKSANYPWAQVSPEEWLIFAQHSLDNGFFSNAVKVCDYALSSSKKKDDMKPNVVEMAAEAVEFTRRVRKLRDVASSSMSSRSVQAQAVTYMRKKTQNSNSKKRPLPQHHKEMQPLASTLYQNAIKKRNVRLLHKHRALGL</sequence>
<keyword evidence="3" id="KW-1185">Reference proteome</keyword>
<evidence type="ECO:0000313" key="2">
    <source>
        <dbReference type="EnsemblPlants" id="Kaladp0099s0134.1.v1.1"/>
    </source>
</evidence>
<dbReference type="InterPro" id="IPR044969">
    <property type="entry name" value="DFO"/>
</dbReference>
<proteinExistence type="predicted"/>
<dbReference type="Gramene" id="Kaladp0099s0134.1.v1.1">
    <property type="protein sequence ID" value="Kaladp0099s0134.1.v1.1"/>
    <property type="gene ID" value="Kaladp0099s0134.v1.1"/>
</dbReference>
<evidence type="ECO:0000256" key="1">
    <source>
        <dbReference type="SAM" id="MobiDB-lite"/>
    </source>
</evidence>
<name>A0A7N0V385_KALFE</name>
<evidence type="ECO:0000313" key="3">
    <source>
        <dbReference type="Proteomes" id="UP000594263"/>
    </source>
</evidence>
<protein>
    <submittedName>
        <fullName evidence="2">Uncharacterized protein</fullName>
    </submittedName>
</protein>
<dbReference type="Proteomes" id="UP000594263">
    <property type="component" value="Unplaced"/>
</dbReference>
<dbReference type="EnsemblPlants" id="Kaladp0099s0134.1.v1.1">
    <property type="protein sequence ID" value="Kaladp0099s0134.1.v1.1"/>
    <property type="gene ID" value="Kaladp0099s0134.v1.1"/>
</dbReference>
<feature type="region of interest" description="Disordered" evidence="1">
    <location>
        <begin position="193"/>
        <end position="212"/>
    </location>
</feature>
<reference evidence="2" key="1">
    <citation type="submission" date="2021-01" db="UniProtKB">
        <authorList>
            <consortium name="EnsemblPlants"/>
        </authorList>
    </citation>
    <scope>IDENTIFICATION</scope>
</reference>
<feature type="compositionally biased region" description="Basic residues" evidence="1">
    <location>
        <begin position="194"/>
        <end position="210"/>
    </location>
</feature>
<accession>A0A7N0V385</accession>
<dbReference type="AlphaFoldDB" id="A0A7N0V385"/>
<dbReference type="PANTHER" id="PTHR37176:SF1">
    <property type="entry name" value="PROTEIN DOUBLE-STRAND BREAK FORMATION"/>
    <property type="match status" value="1"/>
</dbReference>
<organism evidence="2 3">
    <name type="scientific">Kalanchoe fedtschenkoi</name>
    <name type="common">Lavender scallops</name>
    <name type="synonym">South American air plant</name>
    <dbReference type="NCBI Taxonomy" id="63787"/>
    <lineage>
        <taxon>Eukaryota</taxon>
        <taxon>Viridiplantae</taxon>
        <taxon>Streptophyta</taxon>
        <taxon>Embryophyta</taxon>
        <taxon>Tracheophyta</taxon>
        <taxon>Spermatophyta</taxon>
        <taxon>Magnoliopsida</taxon>
        <taxon>eudicotyledons</taxon>
        <taxon>Gunneridae</taxon>
        <taxon>Pentapetalae</taxon>
        <taxon>Saxifragales</taxon>
        <taxon>Crassulaceae</taxon>
        <taxon>Kalanchoe</taxon>
    </lineage>
</organism>
<dbReference type="GO" id="GO:0042138">
    <property type="term" value="P:meiotic DNA double-strand break formation"/>
    <property type="evidence" value="ECO:0007669"/>
    <property type="project" value="InterPro"/>
</dbReference>